<keyword evidence="5 7" id="KW-0472">Membrane</keyword>
<feature type="transmembrane region" description="Helical" evidence="7">
    <location>
        <begin position="218"/>
        <end position="237"/>
    </location>
</feature>
<dbReference type="PANTHER" id="PTHR12385:SF98">
    <property type="entry name" value="CHOLINE TRANSPORTER-LIKE PROTEIN"/>
    <property type="match status" value="1"/>
</dbReference>
<sequence length="949" mass="107582">MYAKVGVLAVVTIASLAHGALQVSLLLAFLTLLSALVVWMWRDELNLVASMIAVSTQSLSDNPHLVSVTMLLQLGVLAYILPLAWFAVSASQHGSAAINKYAIDKATTANACVGYYGQVVDCCTWELEHWVGGYFALVFFAAMWVFAAALECRMYVVGGVVSQWYFAPAGTTNFKGTTKTSLRNAFGPSFGTICYGGFVITAIEFLKAAAEKARRENRGNLLMCCLSICLECIYNIIEYITRFAMIQASMSGEAFCDAARTIADLLQRNFLLAYGTYYFPQTILGTVVLVLSGLFGYSIYTLSDLGYAISGDDNNSKNAIIGGCICFVVSYIVLTFVVMILLNVVDAVFVCYAVDKDRSTIHHPDLHQVFNDVTERQTAKQRTEQENDDANTKYSSPHPTEPLLLPLFPHTAPHHARGRPTAMWRRRGVHVARALGAAYAAAELTAFVGHQKRISEIERAPKRTMDFNAFDVDAHALWFARELRREPNPRRLFEEVFNDRALETIPRNRALAMLEFYLSAREASEHASGTHPRGIRRAAESLLRDLERRHGLKFARDCPVWPARVGDATLAEEVEADERMAKEHGASWGSWFLRFFGYRESRIHSPVEGTPDFIRTNTHNITAWYKPLLLQLMIWRYRAKSEETLRRSGFKEYKDEDTDVKLWVRIPETCAHDTVLFFLHGFGMGVPPYTSFIEKLPKDRIVVVPEWPNISYGLDRSHEYPTPRQLANVLAQTVERVQDEKSLLYPQVEEADAQPWYRERFGGWFRKTPSKGELNKCDVIAHSYGTVVLTGFRRHYPDMVRRCVYIDPVCFLPAFGSYLKYAYDDHLLAWQHLTHYISNKLANPEEPMDLFNILLSSWFIKGDVSTQQLMKRLLFPHEAWERGPMSSEDLIVLSGLDEIVASKEVEARLRVAWPTVRMIHEKQWQHGGFLLEPDPHDVVPLILKFVSKV</sequence>
<evidence type="ECO:0000256" key="4">
    <source>
        <dbReference type="ARBA" id="ARBA00022989"/>
    </source>
</evidence>
<protein>
    <submittedName>
        <fullName evidence="8">Choline transporter-like protein</fullName>
    </submittedName>
</protein>
<reference evidence="8" key="1">
    <citation type="submission" date="2017-04" db="EMBL/GenBank/DDBJ databases">
        <title>Population genomics of picophytoplankton unveils novel chromosome hypervariability.</title>
        <authorList>
            <consortium name="DOE Joint Genome Institute"/>
            <person name="Blanc-Mathieu R."/>
            <person name="Krasovec M."/>
            <person name="Hebrard M."/>
            <person name="Yau S."/>
            <person name="Desgranges E."/>
            <person name="Martin J."/>
            <person name="Schackwitz W."/>
            <person name="Kuo A."/>
            <person name="Salin G."/>
            <person name="Donnadieu C."/>
            <person name="Desdevises Y."/>
            <person name="Sanchez-Ferandin S."/>
            <person name="Moreau H."/>
            <person name="Rivals E."/>
            <person name="Grigoriev I.V."/>
            <person name="Grimsley N."/>
            <person name="Eyre-Walker A."/>
            <person name="Piganeau G."/>
        </authorList>
    </citation>
    <scope>NUCLEOTIDE SEQUENCE [LARGE SCALE GENOMIC DNA]</scope>
    <source>
        <strain evidence="8">RCC 1115</strain>
    </source>
</reference>
<feature type="transmembrane region" description="Helical" evidence="7">
    <location>
        <begin position="134"/>
        <end position="156"/>
    </location>
</feature>
<accession>A0A1Y5IGZ4</accession>
<dbReference type="PANTHER" id="PTHR12385">
    <property type="entry name" value="CHOLINE TRANSPORTER-LIKE (SLC FAMILY 44)"/>
    <property type="match status" value="1"/>
</dbReference>
<dbReference type="EMBL" id="KZ155772">
    <property type="protein sequence ID" value="OUS48848.1"/>
    <property type="molecule type" value="Genomic_DNA"/>
</dbReference>
<evidence type="ECO:0000256" key="3">
    <source>
        <dbReference type="ARBA" id="ARBA00022692"/>
    </source>
</evidence>
<dbReference type="InterPro" id="IPR007603">
    <property type="entry name" value="Choline_transptr-like"/>
</dbReference>
<feature type="transmembrane region" description="Helical" evidence="7">
    <location>
        <begin position="65"/>
        <end position="88"/>
    </location>
</feature>
<evidence type="ECO:0000256" key="2">
    <source>
        <dbReference type="ARBA" id="ARBA00007168"/>
    </source>
</evidence>
<proteinExistence type="inferred from homology"/>
<feature type="transmembrane region" description="Helical" evidence="7">
    <location>
        <begin position="185"/>
        <end position="206"/>
    </location>
</feature>
<feature type="region of interest" description="Disordered" evidence="6">
    <location>
        <begin position="376"/>
        <end position="398"/>
    </location>
</feature>
<feature type="transmembrane region" description="Helical" evidence="7">
    <location>
        <begin position="320"/>
        <end position="342"/>
    </location>
</feature>
<evidence type="ECO:0000256" key="6">
    <source>
        <dbReference type="SAM" id="MobiDB-lite"/>
    </source>
</evidence>
<feature type="transmembrane region" description="Helical" evidence="7">
    <location>
        <begin position="278"/>
        <end position="300"/>
    </location>
</feature>
<evidence type="ECO:0000256" key="5">
    <source>
        <dbReference type="ARBA" id="ARBA00023136"/>
    </source>
</evidence>
<dbReference type="SUPFAM" id="SSF53474">
    <property type="entry name" value="alpha/beta-Hydrolases"/>
    <property type="match status" value="1"/>
</dbReference>
<comment type="subcellular location">
    <subcellularLocation>
        <location evidence="1">Membrane</location>
        <topology evidence="1">Multi-pass membrane protein</topology>
    </subcellularLocation>
</comment>
<dbReference type="Pfam" id="PF04515">
    <property type="entry name" value="Choline_transpo"/>
    <property type="match status" value="1"/>
</dbReference>
<dbReference type="GO" id="GO:0016020">
    <property type="term" value="C:membrane"/>
    <property type="evidence" value="ECO:0007669"/>
    <property type="project" value="UniProtKB-SubCell"/>
</dbReference>
<keyword evidence="3 7" id="KW-0812">Transmembrane</keyword>
<dbReference type="InterPro" id="IPR029058">
    <property type="entry name" value="AB_hydrolase_fold"/>
</dbReference>
<name>A0A1Y5IGZ4_OSTTA</name>
<dbReference type="Gene3D" id="3.40.50.1820">
    <property type="entry name" value="alpha/beta hydrolase"/>
    <property type="match status" value="1"/>
</dbReference>
<dbReference type="GO" id="GO:0022857">
    <property type="term" value="F:transmembrane transporter activity"/>
    <property type="evidence" value="ECO:0007669"/>
    <property type="project" value="InterPro"/>
</dbReference>
<dbReference type="Proteomes" id="UP000195557">
    <property type="component" value="Unassembled WGS sequence"/>
</dbReference>
<evidence type="ECO:0000256" key="1">
    <source>
        <dbReference type="ARBA" id="ARBA00004141"/>
    </source>
</evidence>
<feature type="compositionally biased region" description="Basic and acidic residues" evidence="6">
    <location>
        <begin position="376"/>
        <end position="385"/>
    </location>
</feature>
<evidence type="ECO:0000256" key="7">
    <source>
        <dbReference type="SAM" id="Phobius"/>
    </source>
</evidence>
<gene>
    <name evidence="8" type="ORF">BE221DRAFT_67696</name>
</gene>
<organism evidence="8">
    <name type="scientific">Ostreococcus tauri</name>
    <name type="common">Marine green alga</name>
    <dbReference type="NCBI Taxonomy" id="70448"/>
    <lineage>
        <taxon>Eukaryota</taxon>
        <taxon>Viridiplantae</taxon>
        <taxon>Chlorophyta</taxon>
        <taxon>Mamiellophyceae</taxon>
        <taxon>Mamiellales</taxon>
        <taxon>Bathycoccaceae</taxon>
        <taxon>Ostreococcus</taxon>
    </lineage>
</organism>
<dbReference type="AlphaFoldDB" id="A0A1Y5IGZ4"/>
<comment type="similarity">
    <text evidence="2">Belongs to the CTL (choline transporter-like) family.</text>
</comment>
<evidence type="ECO:0000313" key="8">
    <source>
        <dbReference type="EMBL" id="OUS48848.1"/>
    </source>
</evidence>
<keyword evidence="4 7" id="KW-1133">Transmembrane helix</keyword>
<feature type="transmembrane region" description="Helical" evidence="7">
    <location>
        <begin position="7"/>
        <end position="40"/>
    </location>
</feature>